<comment type="caution">
    <text evidence="2">The sequence shown here is derived from an EMBL/GenBank/DDBJ whole genome shotgun (WGS) entry which is preliminary data.</text>
</comment>
<dbReference type="EMBL" id="JANCLT010000003">
    <property type="protein sequence ID" value="MCP8968461.1"/>
    <property type="molecule type" value="Genomic_DNA"/>
</dbReference>
<proteinExistence type="predicted"/>
<reference evidence="2" key="1">
    <citation type="submission" date="2022-07" db="EMBL/GenBank/DDBJ databases">
        <authorList>
            <person name="Li W.-J."/>
            <person name="Deng Q.-Q."/>
        </authorList>
    </citation>
    <scope>NUCLEOTIDE SEQUENCE</scope>
    <source>
        <strain evidence="2">SYSU M60031</strain>
    </source>
</reference>
<sequence length="54" mass="6027">MGLLFSAIVLPLVLLIDKFSPKSKWANKELSFGEGVLFVALIGMSSVIFWDWLV</sequence>
<evidence type="ECO:0000313" key="2">
    <source>
        <dbReference type="EMBL" id="MCP8968461.1"/>
    </source>
</evidence>
<protein>
    <submittedName>
        <fullName evidence="2">Uncharacterized protein</fullName>
    </submittedName>
</protein>
<dbReference type="Proteomes" id="UP001156102">
    <property type="component" value="Unassembled WGS sequence"/>
</dbReference>
<dbReference type="RefSeq" id="WP_254758371.1">
    <property type="nucleotide sequence ID" value="NZ_JANCLT010000003.1"/>
</dbReference>
<name>A0AA41XAH8_9BACI</name>
<keyword evidence="1" id="KW-0472">Membrane</keyword>
<evidence type="ECO:0000313" key="3">
    <source>
        <dbReference type="Proteomes" id="UP001156102"/>
    </source>
</evidence>
<keyword evidence="3" id="KW-1185">Reference proteome</keyword>
<keyword evidence="1" id="KW-1133">Transmembrane helix</keyword>
<feature type="transmembrane region" description="Helical" evidence="1">
    <location>
        <begin position="31"/>
        <end position="53"/>
    </location>
</feature>
<accession>A0AA41XAH8</accession>
<organism evidence="2 3">
    <name type="scientific">Ectobacillus ponti</name>
    <dbReference type="NCBI Taxonomy" id="2961894"/>
    <lineage>
        <taxon>Bacteria</taxon>
        <taxon>Bacillati</taxon>
        <taxon>Bacillota</taxon>
        <taxon>Bacilli</taxon>
        <taxon>Bacillales</taxon>
        <taxon>Bacillaceae</taxon>
        <taxon>Ectobacillus</taxon>
    </lineage>
</organism>
<gene>
    <name evidence="2" type="ORF">NK662_07875</name>
</gene>
<keyword evidence="1" id="KW-0812">Transmembrane</keyword>
<dbReference type="AlphaFoldDB" id="A0AA41XAH8"/>
<evidence type="ECO:0000256" key="1">
    <source>
        <dbReference type="SAM" id="Phobius"/>
    </source>
</evidence>